<sequence>MLEPLLLDMRNSLEAEEFQNEAKPSGIKFDPLKEDLIRRGFTAEEAEEWLQML</sequence>
<evidence type="ECO:0000313" key="1">
    <source>
        <dbReference type="EMBL" id="SVE46490.1"/>
    </source>
</evidence>
<gene>
    <name evidence="1" type="ORF">METZ01_LOCUS499344</name>
</gene>
<name>A0A383DQH1_9ZZZZ</name>
<protein>
    <submittedName>
        <fullName evidence="1">Uncharacterized protein</fullName>
    </submittedName>
</protein>
<reference evidence="1" key="1">
    <citation type="submission" date="2018-05" db="EMBL/GenBank/DDBJ databases">
        <authorList>
            <person name="Lanie J.A."/>
            <person name="Ng W.-L."/>
            <person name="Kazmierczak K.M."/>
            <person name="Andrzejewski T.M."/>
            <person name="Davidsen T.M."/>
            <person name="Wayne K.J."/>
            <person name="Tettelin H."/>
            <person name="Glass J.I."/>
            <person name="Rusch D."/>
            <person name="Podicherti R."/>
            <person name="Tsui H.-C.T."/>
            <person name="Winkler M.E."/>
        </authorList>
    </citation>
    <scope>NUCLEOTIDE SEQUENCE</scope>
</reference>
<dbReference type="EMBL" id="UINC01219151">
    <property type="protein sequence ID" value="SVE46490.1"/>
    <property type="molecule type" value="Genomic_DNA"/>
</dbReference>
<organism evidence="1">
    <name type="scientific">marine metagenome</name>
    <dbReference type="NCBI Taxonomy" id="408172"/>
    <lineage>
        <taxon>unclassified sequences</taxon>
        <taxon>metagenomes</taxon>
        <taxon>ecological metagenomes</taxon>
    </lineage>
</organism>
<dbReference type="AlphaFoldDB" id="A0A383DQH1"/>
<accession>A0A383DQH1</accession>
<proteinExistence type="predicted"/>